<name>A0A239SJA7_9BURK</name>
<gene>
    <name evidence="2" type="ORF">SAMEA4530655_02419</name>
</gene>
<evidence type="ECO:0000313" key="3">
    <source>
        <dbReference type="Proteomes" id="UP000215126"/>
    </source>
</evidence>
<keyword evidence="2" id="KW-0808">Transferase</keyword>
<dbReference type="OrthoDB" id="9810066at2"/>
<sequence length="209" mass="22208">MRPFSNRQDAGRQLGRALGRYAGKHPLILGVPRGGVPVASAVATALGGDLDLVLVRKLRAPGNAELAIGAVDESGETFLTPYARMGNLKSTYLQQERLAQLETLKRRRASLTPGRKSISPRGRIAIVVDDGVATGSSMIAALQAVRQYAPARLICAVPVAPSDALRALATYADEVVSLATPDDFAAVGEFYEDFAQVSDDEVLTCLKMT</sequence>
<dbReference type="STRING" id="93222.NA29_16305"/>
<reference evidence="2 3" key="1">
    <citation type="submission" date="2017-06" db="EMBL/GenBank/DDBJ databases">
        <authorList>
            <consortium name="Pathogen Informatics"/>
        </authorList>
    </citation>
    <scope>NUCLEOTIDE SEQUENCE [LARGE SCALE GENOMIC DNA]</scope>
    <source>
        <strain evidence="2 3">NCTC13161</strain>
    </source>
</reference>
<dbReference type="AlphaFoldDB" id="A0A239SJA7"/>
<dbReference type="Gene3D" id="3.30.1310.20">
    <property type="entry name" value="PRTase-like"/>
    <property type="match status" value="1"/>
</dbReference>
<evidence type="ECO:0000259" key="1">
    <source>
        <dbReference type="Pfam" id="PF00156"/>
    </source>
</evidence>
<dbReference type="GO" id="GO:0016757">
    <property type="term" value="F:glycosyltransferase activity"/>
    <property type="evidence" value="ECO:0007669"/>
    <property type="project" value="UniProtKB-KW"/>
</dbReference>
<evidence type="ECO:0000313" key="2">
    <source>
        <dbReference type="EMBL" id="SNU85339.1"/>
    </source>
</evidence>
<keyword evidence="2" id="KW-0328">Glycosyltransferase</keyword>
<proteinExistence type="predicted"/>
<dbReference type="SUPFAM" id="SSF53271">
    <property type="entry name" value="PRTase-like"/>
    <property type="match status" value="1"/>
</dbReference>
<dbReference type="EMBL" id="LT906435">
    <property type="protein sequence ID" value="SNU85339.1"/>
    <property type="molecule type" value="Genomic_DNA"/>
</dbReference>
<feature type="domain" description="Phosphoribosyltransferase" evidence="1">
    <location>
        <begin position="20"/>
        <end position="191"/>
    </location>
</feature>
<protein>
    <submittedName>
        <fullName evidence="2">Orotate phosphoribosyltransferase</fullName>
    </submittedName>
</protein>
<dbReference type="Pfam" id="PF00156">
    <property type="entry name" value="Pribosyltran"/>
    <property type="match status" value="1"/>
</dbReference>
<dbReference type="Gene3D" id="3.40.50.2020">
    <property type="match status" value="1"/>
</dbReference>
<dbReference type="InterPro" id="IPR029057">
    <property type="entry name" value="PRTase-like"/>
</dbReference>
<dbReference type="InterPro" id="IPR000836">
    <property type="entry name" value="PRTase_dom"/>
</dbReference>
<dbReference type="KEGG" id="pspu:NA29_16305"/>
<dbReference type="Proteomes" id="UP000215126">
    <property type="component" value="Chromosome 1"/>
</dbReference>
<accession>A0A239SJA7</accession>
<dbReference type="CDD" id="cd06223">
    <property type="entry name" value="PRTases_typeI"/>
    <property type="match status" value="1"/>
</dbReference>
<organism evidence="2 3">
    <name type="scientific">Pandoraea sputorum</name>
    <dbReference type="NCBI Taxonomy" id="93222"/>
    <lineage>
        <taxon>Bacteria</taxon>
        <taxon>Pseudomonadati</taxon>
        <taxon>Pseudomonadota</taxon>
        <taxon>Betaproteobacteria</taxon>
        <taxon>Burkholderiales</taxon>
        <taxon>Burkholderiaceae</taxon>
        <taxon>Pandoraea</taxon>
    </lineage>
</organism>
<keyword evidence="3" id="KW-1185">Reference proteome</keyword>